<keyword evidence="10" id="KW-0675">Receptor</keyword>
<reference evidence="18 19" key="1">
    <citation type="submission" date="2025-05" db="UniProtKB">
        <authorList>
            <consortium name="RefSeq"/>
        </authorList>
    </citation>
    <scope>IDENTIFICATION</scope>
    <source>
        <strain evidence="18 19">14028-0561.14</strain>
        <tissue evidence="18 19">Whole fly</tissue>
    </source>
</reference>
<dbReference type="RefSeq" id="XP_070141366.1">
    <property type="nucleotide sequence ID" value="XM_070285265.1"/>
</dbReference>
<evidence type="ECO:0000256" key="11">
    <source>
        <dbReference type="ARBA" id="ARBA00023180"/>
    </source>
</evidence>
<evidence type="ECO:0000256" key="10">
    <source>
        <dbReference type="ARBA" id="ARBA00023170"/>
    </source>
</evidence>
<dbReference type="AlphaFoldDB" id="A0A6P4J2R8"/>
<feature type="transmembrane region" description="Helical" evidence="14">
    <location>
        <begin position="342"/>
        <end position="370"/>
    </location>
</feature>
<comment type="subcellular location">
    <subcellularLocation>
        <location evidence="1">Cell membrane</location>
        <topology evidence="1">Multi-pass membrane protein</topology>
    </subcellularLocation>
</comment>
<feature type="signal peptide" evidence="15">
    <location>
        <begin position="1"/>
        <end position="19"/>
    </location>
</feature>
<evidence type="ECO:0000256" key="12">
    <source>
        <dbReference type="ARBA" id="ARBA00023224"/>
    </source>
</evidence>
<keyword evidence="7" id="KW-0297">G-protein coupled receptor</keyword>
<evidence type="ECO:0000256" key="7">
    <source>
        <dbReference type="ARBA" id="ARBA00023040"/>
    </source>
</evidence>
<dbReference type="InterPro" id="IPR036272">
    <property type="entry name" value="Methuselah_N_sf"/>
</dbReference>
<feature type="transmembrane region" description="Helical" evidence="14">
    <location>
        <begin position="312"/>
        <end position="336"/>
    </location>
</feature>
<dbReference type="SUPFAM" id="SSF63877">
    <property type="entry name" value="Methuselah ectodomain"/>
    <property type="match status" value="1"/>
</dbReference>
<comment type="similarity">
    <text evidence="2">Belongs to the G-protein coupled receptor 2 family. Mth subfamily.</text>
</comment>
<dbReference type="Gene3D" id="1.20.1070.10">
    <property type="entry name" value="Rhodopsin 7-helix transmembrane proteins"/>
    <property type="match status" value="1"/>
</dbReference>
<keyword evidence="4 14" id="KW-0812">Transmembrane</keyword>
<sequence length="573" mass="63799">MNFCCWRLIFTLVILEAICSYLGAAAQATNGSVDLNLDTSGINPNGTVSPTSNEVLAATISTGIVSATKSPNESVDTSSLHPNGTVSPTTNEVLNTTISPAFESGSSATEAAVTLATNKFPAVEVSPQKAAEPADCSQREKYRIQPIAKDSSRLRKCCPHGENLDIYRENQSDSMCDSAVVNFEPTIITAVLFDNCIEDLEIPTALSYEIGNPCNSSLQYDDQEDAFFVLQDGSLLIIDKFGNESYTVEQNYCLDVDKSGNLFAFTCVTQVEEQIAFAKVIFVAVLMLISMPCLLLVSYLHMTLRLLRNLHGLSLSLMSLCLASGYFVHSVVHIYGISNTGFIGYVIQFFILGYFFWYFCICFNVLLNVWYKLPCCIQLTKFWAAFNFACYCILAFTGPATIVAMTVQKGLPGMPSYFLQGLTESIRDSQRYFIPPVSTVLFLSFLINIISFFGFQRINGYVKAEGTDLCRNNERFDQQKYEDVKKDAKCVSLLGIIMVISWLLEIVTFYSGSKSNYLLLCDMVNGLQGVWVLLIFLVVRRRRTIILRWWYDRGSHEIGGTELQSLSKNNNPT</sequence>
<dbReference type="RefSeq" id="XP_070141367.1">
    <property type="nucleotide sequence ID" value="XM_070285266.1"/>
</dbReference>
<name>A0A6P4J2R8_DROKI</name>
<keyword evidence="5 15" id="KW-0732">Signal</keyword>
<feature type="transmembrane region" description="Helical" evidence="14">
    <location>
        <begin position="382"/>
        <end position="407"/>
    </location>
</feature>
<keyword evidence="9" id="KW-1015">Disulfide bond</keyword>
<keyword evidence="12" id="KW-0807">Transducer</keyword>
<evidence type="ECO:0000313" key="20">
    <source>
        <dbReference type="RefSeq" id="XP_070141367.1"/>
    </source>
</evidence>
<dbReference type="PANTHER" id="PTHR46953:SF3">
    <property type="entry name" value="G-PROTEIN COUPLED RECEPTOR MTH-LIKE 14-RELATED"/>
    <property type="match status" value="1"/>
</dbReference>
<dbReference type="GeneID" id="108079083"/>
<evidence type="ECO:0000256" key="15">
    <source>
        <dbReference type="SAM" id="SignalP"/>
    </source>
</evidence>
<evidence type="ECO:0000256" key="2">
    <source>
        <dbReference type="ARBA" id="ARBA00008979"/>
    </source>
</evidence>
<dbReference type="InterPro" id="IPR052808">
    <property type="entry name" value="GPCR_Mth-like"/>
</dbReference>
<protein>
    <submittedName>
        <fullName evidence="17 18">Probable G-protein coupled receptor Mth-like 14</fullName>
    </submittedName>
</protein>
<dbReference type="PANTHER" id="PTHR46953">
    <property type="entry name" value="G-PROTEIN COUPLED RECEPTOR MTH-LIKE 1-RELATED"/>
    <property type="match status" value="1"/>
</dbReference>
<evidence type="ECO:0000313" key="17">
    <source>
        <dbReference type="RefSeq" id="XP_017028796.1"/>
    </source>
</evidence>
<dbReference type="RefSeq" id="XP_017028796.1">
    <property type="nucleotide sequence ID" value="XM_017173307.1"/>
</dbReference>
<evidence type="ECO:0000256" key="8">
    <source>
        <dbReference type="ARBA" id="ARBA00023136"/>
    </source>
</evidence>
<dbReference type="Gene3D" id="2.170.180.11">
    <property type="entry name" value="Methuselah ectodomain, domain 2"/>
    <property type="match status" value="1"/>
</dbReference>
<evidence type="ECO:0000256" key="1">
    <source>
        <dbReference type="ARBA" id="ARBA00004651"/>
    </source>
</evidence>
<evidence type="ECO:0000256" key="5">
    <source>
        <dbReference type="ARBA" id="ARBA00022729"/>
    </source>
</evidence>
<evidence type="ECO:0000313" key="16">
    <source>
        <dbReference type="Proteomes" id="UP001652661"/>
    </source>
</evidence>
<dbReference type="GO" id="GO:0004930">
    <property type="term" value="F:G protein-coupled receptor activity"/>
    <property type="evidence" value="ECO:0007669"/>
    <property type="project" value="UniProtKB-KW"/>
</dbReference>
<dbReference type="GO" id="GO:0005886">
    <property type="term" value="C:plasma membrane"/>
    <property type="evidence" value="ECO:0007669"/>
    <property type="project" value="UniProtKB-SubCell"/>
</dbReference>
<feature type="transmembrane region" description="Helical" evidence="14">
    <location>
        <begin position="276"/>
        <end position="300"/>
    </location>
</feature>
<dbReference type="OrthoDB" id="5854379at2759"/>
<proteinExistence type="inferred from homology"/>
<dbReference type="RefSeq" id="XP_070141365.1">
    <property type="nucleotide sequence ID" value="XM_070285264.1"/>
</dbReference>
<keyword evidence="8 14" id="KW-0472">Membrane</keyword>
<feature type="transmembrane region" description="Helical" evidence="14">
    <location>
        <begin position="490"/>
        <end position="511"/>
    </location>
</feature>
<keyword evidence="6 14" id="KW-1133">Transmembrane helix</keyword>
<feature type="transmembrane region" description="Helical" evidence="14">
    <location>
        <begin position="432"/>
        <end position="455"/>
    </location>
</feature>
<evidence type="ECO:0000256" key="9">
    <source>
        <dbReference type="ARBA" id="ARBA00023157"/>
    </source>
</evidence>
<evidence type="ECO:0000313" key="18">
    <source>
        <dbReference type="RefSeq" id="XP_070141365.1"/>
    </source>
</evidence>
<dbReference type="InterPro" id="IPR023311">
    <property type="entry name" value="Methusela_ecto_dom_2"/>
</dbReference>
<organism evidence="16 20">
    <name type="scientific">Drosophila kikkawai</name>
    <name type="common">Fruit fly</name>
    <dbReference type="NCBI Taxonomy" id="30033"/>
    <lineage>
        <taxon>Eukaryota</taxon>
        <taxon>Metazoa</taxon>
        <taxon>Ecdysozoa</taxon>
        <taxon>Arthropoda</taxon>
        <taxon>Hexapoda</taxon>
        <taxon>Insecta</taxon>
        <taxon>Pterygota</taxon>
        <taxon>Neoptera</taxon>
        <taxon>Endopterygota</taxon>
        <taxon>Diptera</taxon>
        <taxon>Brachycera</taxon>
        <taxon>Muscomorpha</taxon>
        <taxon>Ephydroidea</taxon>
        <taxon>Drosophilidae</taxon>
        <taxon>Drosophila</taxon>
        <taxon>Sophophora</taxon>
    </lineage>
</organism>
<evidence type="ECO:0000256" key="6">
    <source>
        <dbReference type="ARBA" id="ARBA00022989"/>
    </source>
</evidence>
<keyword evidence="16" id="KW-1185">Reference proteome</keyword>
<keyword evidence="3" id="KW-1003">Cell membrane</keyword>
<keyword evidence="11" id="KW-0325">Glycoprotein</keyword>
<feature type="chain" id="PRO_5044647442" evidence="15">
    <location>
        <begin position="20"/>
        <end position="573"/>
    </location>
</feature>
<evidence type="ECO:0000256" key="13">
    <source>
        <dbReference type="SAM" id="MobiDB-lite"/>
    </source>
</evidence>
<accession>A0A6P4J2R8</accession>
<feature type="region of interest" description="Disordered" evidence="13">
    <location>
        <begin position="68"/>
        <end position="90"/>
    </location>
</feature>
<evidence type="ECO:0000313" key="19">
    <source>
        <dbReference type="RefSeq" id="XP_070141366.1"/>
    </source>
</evidence>
<feature type="transmembrane region" description="Helical" evidence="14">
    <location>
        <begin position="517"/>
        <end position="539"/>
    </location>
</feature>
<evidence type="ECO:0000256" key="14">
    <source>
        <dbReference type="SAM" id="Phobius"/>
    </source>
</evidence>
<evidence type="ECO:0000256" key="4">
    <source>
        <dbReference type="ARBA" id="ARBA00022692"/>
    </source>
</evidence>
<gene>
    <name evidence="18 19 20" type="primary">mthl14</name>
    <name evidence="17" type="synonym">LOC108079083</name>
</gene>
<evidence type="ECO:0000256" key="3">
    <source>
        <dbReference type="ARBA" id="ARBA00022475"/>
    </source>
</evidence>
<dbReference type="Proteomes" id="UP001652661">
    <property type="component" value="Chromosome 3L"/>
</dbReference>